<comment type="caution">
    <text evidence="6">The sequence shown here is derived from an EMBL/GenBank/DDBJ whole genome shotgun (WGS) entry which is preliminary data.</text>
</comment>
<dbReference type="Pfam" id="PF01464">
    <property type="entry name" value="SLT"/>
    <property type="match status" value="1"/>
</dbReference>
<gene>
    <name evidence="6" type="ORF">H6G03_24070</name>
</gene>
<dbReference type="InterPro" id="IPR023346">
    <property type="entry name" value="Lysozyme-like_dom_sf"/>
</dbReference>
<dbReference type="InterPro" id="IPR000189">
    <property type="entry name" value="Transglyc_AS"/>
</dbReference>
<name>A0A926VKI3_9CYAN</name>
<reference evidence="6" key="2">
    <citation type="submission" date="2020-08" db="EMBL/GenBank/DDBJ databases">
        <authorList>
            <person name="Chen M."/>
            <person name="Teng W."/>
            <person name="Zhao L."/>
            <person name="Hu C."/>
            <person name="Zhou Y."/>
            <person name="Han B."/>
            <person name="Song L."/>
            <person name="Shu W."/>
        </authorList>
    </citation>
    <scope>NUCLEOTIDE SEQUENCE</scope>
    <source>
        <strain evidence="6">FACHB-1375</strain>
    </source>
</reference>
<evidence type="ECO:0000256" key="1">
    <source>
        <dbReference type="ARBA" id="ARBA00007734"/>
    </source>
</evidence>
<feature type="domain" description="Transglycosylase SLT" evidence="5">
    <location>
        <begin position="591"/>
        <end position="704"/>
    </location>
</feature>
<dbReference type="RefSeq" id="WP_190469844.1">
    <property type="nucleotide sequence ID" value="NZ_JACJPW010000073.1"/>
</dbReference>
<proteinExistence type="inferred from homology"/>
<dbReference type="SUPFAM" id="SSF53955">
    <property type="entry name" value="Lysozyme-like"/>
    <property type="match status" value="1"/>
</dbReference>
<keyword evidence="4" id="KW-0472">Membrane</keyword>
<keyword evidence="2" id="KW-0732">Signal</keyword>
<evidence type="ECO:0000259" key="5">
    <source>
        <dbReference type="Pfam" id="PF01464"/>
    </source>
</evidence>
<comment type="similarity">
    <text evidence="1">Belongs to the transglycosylase Slt family.</text>
</comment>
<dbReference type="CDD" id="cd13401">
    <property type="entry name" value="Slt70-like"/>
    <property type="match status" value="1"/>
</dbReference>
<sequence>MRKSSGLKSRYNLSRQKQDRQQIATVLSVGLCVVLVAVPLLEARYGRGLARRTIACLFSKKSRETTGYQSEKRVFSLALMQPEKRVAELEAIANGDGSREGARARYLLASDLIQQQQGQKALDLLEGLECDYSLLGAQAIAKRAQAYQVMGDRDKATAEWENLLKYYPDTPLMPEALVGLGKTKRNDWDIAIAKYPSHPRTLEMARLWLKEKPNQRDLMLLLAKYASDTPGISEVLDKLLALPGMVDGKPVDPLKPEDWEAIAQGYWNDKKYGQASAAYAKAPPTPHNAYLVARGLQLAQKQKDANLAYKKMVSDFSKAKETGTALVEIGKIEPSIEAVPYLERAIEQFPDSAPEALLVKAEALDNLNNARAAAETRQLLLTKYANSDAAAQYRWKIAKAKADAGDYQAALQWAEPILTQSPNSENAREAGFWAGKWAMRLGQKQQAKAIFERVVAQYPQSYYAWRSATFLGWDVGNFNTVREMTPQLALLAERPLLPTGSDSLKELYQLAQDRDAWALWQAEFKNRLKPTVAQQFTDGLLKMAAGDYLSGISEVATLEDREEPADIAEFNSLKQQPIFWYALYPFPYQEIIETWTKKREINPLLVVSLIRQESRFMPNIKSSAGAVGLMQVIPGVAASVARIINLKEYNLENPDDNVNLGTWLLFETHQKYTNNSAFALASYNAGSGNVSKWLKQKEFTDPDEFIENIPFPETKEYVKQVFSNYWNYLRLYDPKVGQLVANSVSQK</sequence>
<dbReference type="GO" id="GO:0008933">
    <property type="term" value="F:peptidoglycan lytic transglycosylase activity"/>
    <property type="evidence" value="ECO:0007669"/>
    <property type="project" value="InterPro"/>
</dbReference>
<evidence type="ECO:0000313" key="6">
    <source>
        <dbReference type="EMBL" id="MBD2184109.1"/>
    </source>
</evidence>
<dbReference type="Proteomes" id="UP000641646">
    <property type="component" value="Unassembled WGS sequence"/>
</dbReference>
<dbReference type="EMBL" id="JACJPW010000073">
    <property type="protein sequence ID" value="MBD2184109.1"/>
    <property type="molecule type" value="Genomic_DNA"/>
</dbReference>
<dbReference type="SUPFAM" id="SSF48435">
    <property type="entry name" value="Bacterial muramidases"/>
    <property type="match status" value="1"/>
</dbReference>
<keyword evidence="7" id="KW-1185">Reference proteome</keyword>
<dbReference type="InterPro" id="IPR008939">
    <property type="entry name" value="Lytic_TGlycosylase_superhlx_U"/>
</dbReference>
<dbReference type="GO" id="GO:0042597">
    <property type="term" value="C:periplasmic space"/>
    <property type="evidence" value="ECO:0007669"/>
    <property type="project" value="InterPro"/>
</dbReference>
<dbReference type="PANTHER" id="PTHR37423">
    <property type="entry name" value="SOLUBLE LYTIC MUREIN TRANSGLYCOSYLASE-RELATED"/>
    <property type="match status" value="1"/>
</dbReference>
<feature type="transmembrane region" description="Helical" evidence="4">
    <location>
        <begin position="21"/>
        <end position="41"/>
    </location>
</feature>
<dbReference type="InterPro" id="IPR011990">
    <property type="entry name" value="TPR-like_helical_dom_sf"/>
</dbReference>
<accession>A0A926VKI3</accession>
<dbReference type="AlphaFoldDB" id="A0A926VKI3"/>
<keyword evidence="4" id="KW-0812">Transmembrane</keyword>
<dbReference type="Gene3D" id="1.25.40.10">
    <property type="entry name" value="Tetratricopeptide repeat domain"/>
    <property type="match status" value="3"/>
</dbReference>
<evidence type="ECO:0000256" key="4">
    <source>
        <dbReference type="SAM" id="Phobius"/>
    </source>
</evidence>
<dbReference type="GO" id="GO:0004553">
    <property type="term" value="F:hydrolase activity, hydrolyzing O-glycosyl compounds"/>
    <property type="evidence" value="ECO:0007669"/>
    <property type="project" value="InterPro"/>
</dbReference>
<dbReference type="Gene3D" id="1.10.530.10">
    <property type="match status" value="1"/>
</dbReference>
<reference evidence="6" key="1">
    <citation type="journal article" date="2015" name="ISME J.">
        <title>Draft Genome Sequence of Streptomyces incarnatus NRRL8089, which Produces the Nucleoside Antibiotic Sinefungin.</title>
        <authorList>
            <person name="Oshima K."/>
            <person name="Hattori M."/>
            <person name="Shimizu H."/>
            <person name="Fukuda K."/>
            <person name="Nemoto M."/>
            <person name="Inagaki K."/>
            <person name="Tamura T."/>
        </authorList>
    </citation>
    <scope>NUCLEOTIDE SEQUENCE</scope>
    <source>
        <strain evidence="6">FACHB-1375</strain>
    </source>
</reference>
<keyword evidence="3" id="KW-0802">TPR repeat</keyword>
<dbReference type="InterPro" id="IPR019734">
    <property type="entry name" value="TPR_rpt"/>
</dbReference>
<dbReference type="PROSITE" id="PS00922">
    <property type="entry name" value="TRANSGLYCOSYLASE"/>
    <property type="match status" value="1"/>
</dbReference>
<dbReference type="InterPro" id="IPR008258">
    <property type="entry name" value="Transglycosylase_SLT_dom_1"/>
</dbReference>
<evidence type="ECO:0000256" key="2">
    <source>
        <dbReference type="ARBA" id="ARBA00022729"/>
    </source>
</evidence>
<organism evidence="6 7">
    <name type="scientific">Aerosakkonema funiforme FACHB-1375</name>
    <dbReference type="NCBI Taxonomy" id="2949571"/>
    <lineage>
        <taxon>Bacteria</taxon>
        <taxon>Bacillati</taxon>
        <taxon>Cyanobacteriota</taxon>
        <taxon>Cyanophyceae</taxon>
        <taxon>Oscillatoriophycideae</taxon>
        <taxon>Aerosakkonematales</taxon>
        <taxon>Aerosakkonemataceae</taxon>
        <taxon>Aerosakkonema</taxon>
    </lineage>
</organism>
<dbReference type="GO" id="GO:0016020">
    <property type="term" value="C:membrane"/>
    <property type="evidence" value="ECO:0007669"/>
    <property type="project" value="InterPro"/>
</dbReference>
<dbReference type="PANTHER" id="PTHR37423:SF5">
    <property type="entry name" value="SOLUBLE LYTIC MUREIN TRANSGLYCOSYLASE"/>
    <property type="match status" value="1"/>
</dbReference>
<dbReference type="PROSITE" id="PS50005">
    <property type="entry name" value="TPR"/>
    <property type="match status" value="1"/>
</dbReference>
<feature type="repeat" description="TPR" evidence="3">
    <location>
        <begin position="137"/>
        <end position="170"/>
    </location>
</feature>
<keyword evidence="4" id="KW-1133">Transmembrane helix</keyword>
<dbReference type="GO" id="GO:0000270">
    <property type="term" value="P:peptidoglycan metabolic process"/>
    <property type="evidence" value="ECO:0007669"/>
    <property type="project" value="InterPro"/>
</dbReference>
<dbReference type="Pfam" id="PF13174">
    <property type="entry name" value="TPR_6"/>
    <property type="match status" value="2"/>
</dbReference>
<evidence type="ECO:0000313" key="7">
    <source>
        <dbReference type="Proteomes" id="UP000641646"/>
    </source>
</evidence>
<evidence type="ECO:0000256" key="3">
    <source>
        <dbReference type="PROSITE-ProRule" id="PRU00339"/>
    </source>
</evidence>
<protein>
    <submittedName>
        <fullName evidence="6">Transglycosylase SLT domain-containing protein</fullName>
    </submittedName>
</protein>